<evidence type="ECO:0000259" key="2">
    <source>
        <dbReference type="Pfam" id="PF08550"/>
    </source>
</evidence>
<feature type="compositionally biased region" description="Polar residues" evidence="1">
    <location>
        <begin position="493"/>
        <end position="508"/>
    </location>
</feature>
<keyword evidence="4" id="KW-1185">Reference proteome</keyword>
<evidence type="ECO:0000256" key="1">
    <source>
        <dbReference type="SAM" id="MobiDB-lite"/>
    </source>
</evidence>
<dbReference type="OrthoDB" id="5424234at2759"/>
<feature type="compositionally biased region" description="Polar residues" evidence="1">
    <location>
        <begin position="537"/>
        <end position="554"/>
    </location>
</feature>
<evidence type="ECO:0000313" key="3">
    <source>
        <dbReference type="EMBL" id="KAG9244024.1"/>
    </source>
</evidence>
<accession>A0A9P7Z1T2</accession>
<sequence length="579" mass="62735">MVEERPNLLPKGIVLNAPNVEQSIEREAGAPVDVADIERMWKVYTTTQRRLLDPTAIRLEHFWWRIWGSRSRELTAHTIADLYAHVSHGETFIPLRGPPNRDESGASRPNIPTTGTGSPRPAMPQGDSRPRTTSSMAAVKLPAVSPLPPILKKADAPPPTGPRLSVGFASISNSDVEDEAKDSSSTSAISQAVFDSPAIDSQVAKADKKGKKKALPFVASRGSKKIPVMVRRTSSKSSTETRATLDTTADTDTSKGKDKAILSRFQENFSFSPDTVLTNPNASSTFNARSKAGESSNRSGEGSGYPSRMNVASNGDPGPSTLRSMPNVSTETAEKDLTLEDLEEFEMQKAMLKDFERQKKAKEKADQRAQATGTGLFAVDNDDDVAVLPRSKFPLKPSHTAAEASDKIKQRRSPKRALQKLNVPDDPPDRTLEKPKKPAEKARLLSQNEAPHELGKGDHRRPPIPSQQIVGKGTASIGEDLHAATGQVGLGSTRAQSAITTSRSQPHTMGNKGKSKVDPMFAKRPVPPSTTNTTSVLSGSIPANSMARSKSQLSLLLEKDRVGRSENKDKENSKKREKE</sequence>
<feature type="region of interest" description="Disordered" evidence="1">
    <location>
        <begin position="148"/>
        <end position="168"/>
    </location>
</feature>
<feature type="compositionally biased region" description="Polar residues" evidence="1">
    <location>
        <begin position="321"/>
        <end position="331"/>
    </location>
</feature>
<feature type="region of interest" description="Disordered" evidence="1">
    <location>
        <begin position="93"/>
        <end position="134"/>
    </location>
</feature>
<feature type="compositionally biased region" description="Polar residues" evidence="1">
    <location>
        <begin position="271"/>
        <end position="288"/>
    </location>
</feature>
<comment type="caution">
    <text evidence="3">The sequence shown here is derived from an EMBL/GenBank/DDBJ whole genome shotgun (WGS) entry which is preliminary data.</text>
</comment>
<protein>
    <recommendedName>
        <fullName evidence="2">Nitrogen regulatory protein areA GATA-like domain-containing protein</fullName>
    </recommendedName>
</protein>
<feature type="compositionally biased region" description="Basic and acidic residues" evidence="1">
    <location>
        <begin position="557"/>
        <end position="579"/>
    </location>
</feature>
<feature type="region of interest" description="Disordered" evidence="1">
    <location>
        <begin position="271"/>
        <end position="340"/>
    </location>
</feature>
<reference evidence="3" key="1">
    <citation type="journal article" date="2021" name="IMA Fungus">
        <title>Genomic characterization of three marine fungi, including Emericellopsis atlantica sp. nov. with signatures of a generalist lifestyle and marine biomass degradation.</title>
        <authorList>
            <person name="Hagestad O.C."/>
            <person name="Hou L."/>
            <person name="Andersen J.H."/>
            <person name="Hansen E.H."/>
            <person name="Altermark B."/>
            <person name="Li C."/>
            <person name="Kuhnert E."/>
            <person name="Cox R.J."/>
            <person name="Crous P.W."/>
            <person name="Spatafora J.W."/>
            <person name="Lail K."/>
            <person name="Amirebrahimi M."/>
            <person name="Lipzen A."/>
            <person name="Pangilinan J."/>
            <person name="Andreopoulos W."/>
            <person name="Hayes R.D."/>
            <person name="Ng V."/>
            <person name="Grigoriev I.V."/>
            <person name="Jackson S.A."/>
            <person name="Sutton T.D.S."/>
            <person name="Dobson A.D.W."/>
            <person name="Rama T."/>
        </authorList>
    </citation>
    <scope>NUCLEOTIDE SEQUENCE</scope>
    <source>
        <strain evidence="3">TRa3180A</strain>
    </source>
</reference>
<feature type="region of interest" description="Disordered" evidence="1">
    <location>
        <begin position="357"/>
        <end position="579"/>
    </location>
</feature>
<proteinExistence type="predicted"/>
<feature type="compositionally biased region" description="Low complexity" evidence="1">
    <location>
        <begin position="231"/>
        <end position="251"/>
    </location>
</feature>
<evidence type="ECO:0000313" key="4">
    <source>
        <dbReference type="Proteomes" id="UP000887226"/>
    </source>
</evidence>
<gene>
    <name evidence="3" type="ORF">BJ878DRAFT_480554</name>
</gene>
<dbReference type="EMBL" id="MU253934">
    <property type="protein sequence ID" value="KAG9244024.1"/>
    <property type="molecule type" value="Genomic_DNA"/>
</dbReference>
<feature type="region of interest" description="Disordered" evidence="1">
    <location>
        <begin position="226"/>
        <end position="258"/>
    </location>
</feature>
<feature type="compositionally biased region" description="Basic and acidic residues" evidence="1">
    <location>
        <begin position="427"/>
        <end position="443"/>
    </location>
</feature>
<feature type="compositionally biased region" description="Basic and acidic residues" evidence="1">
    <location>
        <begin position="450"/>
        <end position="461"/>
    </location>
</feature>
<dbReference type="AlphaFoldDB" id="A0A9P7Z1T2"/>
<dbReference type="Proteomes" id="UP000887226">
    <property type="component" value="Unassembled WGS sequence"/>
</dbReference>
<name>A0A9P7Z1T2_9HELO</name>
<dbReference type="InterPro" id="IPR013860">
    <property type="entry name" value="AreA_GATA"/>
</dbReference>
<feature type="domain" description="Nitrogen regulatory protein areA GATA-like" evidence="2">
    <location>
        <begin position="40"/>
        <end position="68"/>
    </location>
</feature>
<organism evidence="3 4">
    <name type="scientific">Calycina marina</name>
    <dbReference type="NCBI Taxonomy" id="1763456"/>
    <lineage>
        <taxon>Eukaryota</taxon>
        <taxon>Fungi</taxon>
        <taxon>Dikarya</taxon>
        <taxon>Ascomycota</taxon>
        <taxon>Pezizomycotina</taxon>
        <taxon>Leotiomycetes</taxon>
        <taxon>Helotiales</taxon>
        <taxon>Pezizellaceae</taxon>
        <taxon>Calycina</taxon>
    </lineage>
</organism>
<feature type="compositionally biased region" description="Basic and acidic residues" evidence="1">
    <location>
        <begin position="357"/>
        <end position="367"/>
    </location>
</feature>
<feature type="compositionally biased region" description="Basic residues" evidence="1">
    <location>
        <begin position="409"/>
        <end position="418"/>
    </location>
</feature>
<dbReference type="Pfam" id="PF08550">
    <property type="entry name" value="GATA_AreA"/>
    <property type="match status" value="1"/>
</dbReference>